<dbReference type="EMBL" id="QNRR01000004">
    <property type="protein sequence ID" value="RBP44298.1"/>
    <property type="molecule type" value="Genomic_DNA"/>
</dbReference>
<dbReference type="PANTHER" id="PTHR48081:SF6">
    <property type="entry name" value="PEPTIDASE S9 PROLYL OLIGOPEPTIDASE CATALYTIC DOMAIN-CONTAINING PROTEIN"/>
    <property type="match status" value="1"/>
</dbReference>
<dbReference type="Pfam" id="PF20434">
    <property type="entry name" value="BD-FAE"/>
    <property type="match status" value="1"/>
</dbReference>
<evidence type="ECO:0000313" key="6">
    <source>
        <dbReference type="Proteomes" id="UP000253426"/>
    </source>
</evidence>
<evidence type="ECO:0000313" key="5">
    <source>
        <dbReference type="EMBL" id="RBP44298.1"/>
    </source>
</evidence>
<dbReference type="RefSeq" id="WP_170157078.1">
    <property type="nucleotide sequence ID" value="NZ_QNRR01000004.1"/>
</dbReference>
<evidence type="ECO:0000256" key="1">
    <source>
        <dbReference type="ARBA" id="ARBA00022801"/>
    </source>
</evidence>
<dbReference type="InterPro" id="IPR050300">
    <property type="entry name" value="GDXG_lipolytic_enzyme"/>
</dbReference>
<dbReference type="SUPFAM" id="SSF53474">
    <property type="entry name" value="alpha/beta-Hydrolases"/>
    <property type="match status" value="1"/>
</dbReference>
<gene>
    <name evidence="5" type="ORF">DES53_104117</name>
</gene>
<sequence>MKFTSSLLAFALASVVSAHAADPIIVKLWPKGAEEPAGFKAEPEKSEKKQDGIERTSHVSDPTITVYRPEKPNGTAVLVCPGGGYNILASEHEGTMVCDFFVKKGVTAILLKYRVPRRDPQDPSKYPLQDAQRAMGIIRHRAAEWSINPERIGILGFSAGGHLTVMTTLHPNERTYTQDPALDKEDVTPNFSIPVYPAYLVTKEETFKLLPEIAVTKKSPPMCLIHAHDDKGATSASASALLYLEYKKLDLPAELHIYTKGGHGFGMKTKNEPVDQWLVRVGEWMTSMGWMGEKESTQK</sequence>
<protein>
    <submittedName>
        <fullName evidence="5">Acetyl esterase/lipase</fullName>
    </submittedName>
</protein>
<organism evidence="5 6">
    <name type="scientific">Roseimicrobium gellanilyticum</name>
    <dbReference type="NCBI Taxonomy" id="748857"/>
    <lineage>
        <taxon>Bacteria</taxon>
        <taxon>Pseudomonadati</taxon>
        <taxon>Verrucomicrobiota</taxon>
        <taxon>Verrucomicrobiia</taxon>
        <taxon>Verrucomicrobiales</taxon>
        <taxon>Verrucomicrobiaceae</taxon>
        <taxon>Roseimicrobium</taxon>
    </lineage>
</organism>
<feature type="compositionally biased region" description="Basic and acidic residues" evidence="2">
    <location>
        <begin position="41"/>
        <end position="58"/>
    </location>
</feature>
<dbReference type="PANTHER" id="PTHR48081">
    <property type="entry name" value="AB HYDROLASE SUPERFAMILY PROTEIN C4A8.06C"/>
    <property type="match status" value="1"/>
</dbReference>
<feature type="chain" id="PRO_5016792733" evidence="3">
    <location>
        <begin position="21"/>
        <end position="299"/>
    </location>
</feature>
<dbReference type="Gene3D" id="3.40.50.1820">
    <property type="entry name" value="alpha/beta hydrolase"/>
    <property type="match status" value="1"/>
</dbReference>
<dbReference type="Proteomes" id="UP000253426">
    <property type="component" value="Unassembled WGS sequence"/>
</dbReference>
<dbReference type="AlphaFoldDB" id="A0A366HMC5"/>
<proteinExistence type="predicted"/>
<name>A0A366HMC5_9BACT</name>
<keyword evidence="3" id="KW-0732">Signal</keyword>
<dbReference type="InterPro" id="IPR029058">
    <property type="entry name" value="AB_hydrolase_fold"/>
</dbReference>
<dbReference type="GO" id="GO:0016787">
    <property type="term" value="F:hydrolase activity"/>
    <property type="evidence" value="ECO:0007669"/>
    <property type="project" value="UniProtKB-KW"/>
</dbReference>
<dbReference type="InterPro" id="IPR049492">
    <property type="entry name" value="BD-FAE-like_dom"/>
</dbReference>
<keyword evidence="1" id="KW-0378">Hydrolase</keyword>
<feature type="region of interest" description="Disordered" evidence="2">
    <location>
        <begin position="36"/>
        <end position="58"/>
    </location>
</feature>
<evidence type="ECO:0000259" key="4">
    <source>
        <dbReference type="Pfam" id="PF20434"/>
    </source>
</evidence>
<reference evidence="5 6" key="1">
    <citation type="submission" date="2018-06" db="EMBL/GenBank/DDBJ databases">
        <title>Genomic Encyclopedia of Type Strains, Phase IV (KMG-IV): sequencing the most valuable type-strain genomes for metagenomic binning, comparative biology and taxonomic classification.</title>
        <authorList>
            <person name="Goeker M."/>
        </authorList>
    </citation>
    <scope>NUCLEOTIDE SEQUENCE [LARGE SCALE GENOMIC DNA]</scope>
    <source>
        <strain evidence="5 6">DSM 25532</strain>
    </source>
</reference>
<comment type="caution">
    <text evidence="5">The sequence shown here is derived from an EMBL/GenBank/DDBJ whole genome shotgun (WGS) entry which is preliminary data.</text>
</comment>
<keyword evidence="6" id="KW-1185">Reference proteome</keyword>
<feature type="signal peptide" evidence="3">
    <location>
        <begin position="1"/>
        <end position="20"/>
    </location>
</feature>
<evidence type="ECO:0000256" key="2">
    <source>
        <dbReference type="SAM" id="MobiDB-lite"/>
    </source>
</evidence>
<feature type="domain" description="BD-FAE-like" evidence="4">
    <location>
        <begin position="66"/>
        <end position="179"/>
    </location>
</feature>
<evidence type="ECO:0000256" key="3">
    <source>
        <dbReference type="SAM" id="SignalP"/>
    </source>
</evidence>
<accession>A0A366HMC5</accession>